<dbReference type="EMBL" id="BPRE01000017">
    <property type="protein sequence ID" value="GJE77804.1"/>
    <property type="molecule type" value="Genomic_DNA"/>
</dbReference>
<keyword evidence="2" id="KW-1003">Cell membrane</keyword>
<feature type="transmembrane region" description="Helical" evidence="6">
    <location>
        <begin position="315"/>
        <end position="334"/>
    </location>
</feature>
<evidence type="ECO:0000313" key="7">
    <source>
        <dbReference type="EMBL" id="GJE77804.1"/>
    </source>
</evidence>
<evidence type="ECO:0000256" key="6">
    <source>
        <dbReference type="SAM" id="Phobius"/>
    </source>
</evidence>
<evidence type="ECO:0000256" key="2">
    <source>
        <dbReference type="ARBA" id="ARBA00022475"/>
    </source>
</evidence>
<evidence type="ECO:0000256" key="3">
    <source>
        <dbReference type="ARBA" id="ARBA00022692"/>
    </source>
</evidence>
<keyword evidence="4 6" id="KW-1133">Transmembrane helix</keyword>
<proteinExistence type="predicted"/>
<reference evidence="7" key="2">
    <citation type="submission" date="2021-08" db="EMBL/GenBank/DDBJ databases">
        <authorList>
            <person name="Tani A."/>
            <person name="Ola A."/>
            <person name="Ogura Y."/>
            <person name="Katsura K."/>
            <person name="Hayashi T."/>
        </authorList>
    </citation>
    <scope>NUCLEOTIDE SEQUENCE</scope>
    <source>
        <strain evidence="7">DSM 14458</strain>
    </source>
</reference>
<evidence type="ECO:0000313" key="8">
    <source>
        <dbReference type="Proteomes" id="UP001055093"/>
    </source>
</evidence>
<name>A0ABQ4V166_9HYPH</name>
<feature type="transmembrane region" description="Helical" evidence="6">
    <location>
        <begin position="92"/>
        <end position="108"/>
    </location>
</feature>
<feature type="transmembrane region" description="Helical" evidence="6">
    <location>
        <begin position="63"/>
        <end position="85"/>
    </location>
</feature>
<gene>
    <name evidence="7" type="ORF">BGCPKDLD_4411</name>
</gene>
<dbReference type="RefSeq" id="WP_137828054.1">
    <property type="nucleotide sequence ID" value="NZ_BPRE01000017.1"/>
</dbReference>
<dbReference type="InterPro" id="IPR001851">
    <property type="entry name" value="ABC_transp_permease"/>
</dbReference>
<feature type="transmembrane region" description="Helical" evidence="6">
    <location>
        <begin position="114"/>
        <end position="133"/>
    </location>
</feature>
<accession>A0ABQ4V166</accession>
<sequence length="350" mass="35378">MGWRLQRTPSAHRAAALTGRILAILAALACAGIVLAMTGRAPIAMGADFWDTATGSTAGLEDVGLLVTPLILTGIAVALTTRIGLWNIGGEGQFGIGALAAAAVGLHLDGPEPVMLLAMAAAAAVAGALWILVPTIARAYAGVNELITTLLLNFVAALLIAWVATGPWRDRTGGALAATLRVPYEMPPLGEAGHWGLPIAVAVAVVAAAALTFTRFGYETRVAGANPGAAVYAGIPVRARIVAVMLLSGAVAGMAGMIELAGTAHRLQGGISNNYGYLGIMVAVLARGSCLAVLATAALMATLLNAGIILSAQGLNTSAVLAVTGLILFFTAIGDELAHYKLVRRPAPTG</sequence>
<evidence type="ECO:0000256" key="1">
    <source>
        <dbReference type="ARBA" id="ARBA00004651"/>
    </source>
</evidence>
<feature type="transmembrane region" description="Helical" evidence="6">
    <location>
        <begin position="195"/>
        <end position="218"/>
    </location>
</feature>
<dbReference type="CDD" id="cd06580">
    <property type="entry name" value="TM_PBP1_transp_TpRbsC_like"/>
    <property type="match status" value="1"/>
</dbReference>
<dbReference type="PANTHER" id="PTHR47089">
    <property type="entry name" value="ABC TRANSPORTER, PERMEASE PROTEIN"/>
    <property type="match status" value="1"/>
</dbReference>
<keyword evidence="5 6" id="KW-0472">Membrane</keyword>
<comment type="caution">
    <text evidence="7">The sequence shown here is derived from an EMBL/GenBank/DDBJ whole genome shotgun (WGS) entry which is preliminary data.</text>
</comment>
<feature type="transmembrane region" description="Helical" evidence="6">
    <location>
        <begin position="239"/>
        <end position="258"/>
    </location>
</feature>
<dbReference type="Proteomes" id="UP001055093">
    <property type="component" value="Unassembled WGS sequence"/>
</dbReference>
<organism evidence="7 8">
    <name type="scientific">Methylorubrum suomiense</name>
    <dbReference type="NCBI Taxonomy" id="144191"/>
    <lineage>
        <taxon>Bacteria</taxon>
        <taxon>Pseudomonadati</taxon>
        <taxon>Pseudomonadota</taxon>
        <taxon>Alphaproteobacteria</taxon>
        <taxon>Hyphomicrobiales</taxon>
        <taxon>Methylobacteriaceae</taxon>
        <taxon>Methylorubrum</taxon>
    </lineage>
</organism>
<evidence type="ECO:0000256" key="4">
    <source>
        <dbReference type="ARBA" id="ARBA00022989"/>
    </source>
</evidence>
<feature type="transmembrane region" description="Helical" evidence="6">
    <location>
        <begin position="145"/>
        <end position="164"/>
    </location>
</feature>
<keyword evidence="8" id="KW-1185">Reference proteome</keyword>
<comment type="subcellular location">
    <subcellularLocation>
        <location evidence="1">Cell membrane</location>
        <topology evidence="1">Multi-pass membrane protein</topology>
    </subcellularLocation>
</comment>
<keyword evidence="3 6" id="KW-0812">Transmembrane</keyword>
<evidence type="ECO:0008006" key="9">
    <source>
        <dbReference type="Google" id="ProtNLM"/>
    </source>
</evidence>
<protein>
    <recommendedName>
        <fullName evidence="9">ABC transporter permease</fullName>
    </recommendedName>
</protein>
<reference evidence="7" key="1">
    <citation type="journal article" date="2021" name="Front. Microbiol.">
        <title>Comprehensive Comparative Genomics and Phenotyping of Methylobacterium Species.</title>
        <authorList>
            <person name="Alessa O."/>
            <person name="Ogura Y."/>
            <person name="Fujitani Y."/>
            <person name="Takami H."/>
            <person name="Hayashi T."/>
            <person name="Sahin N."/>
            <person name="Tani A."/>
        </authorList>
    </citation>
    <scope>NUCLEOTIDE SEQUENCE</scope>
    <source>
        <strain evidence="7">DSM 14458</strain>
    </source>
</reference>
<feature type="transmembrane region" description="Helical" evidence="6">
    <location>
        <begin position="21"/>
        <end position="43"/>
    </location>
</feature>
<dbReference type="PANTHER" id="PTHR47089:SF1">
    <property type="entry name" value="GUANOSINE ABC TRANSPORTER PERMEASE PROTEIN NUPP"/>
    <property type="match status" value="1"/>
</dbReference>
<dbReference type="Pfam" id="PF02653">
    <property type="entry name" value="BPD_transp_2"/>
    <property type="match status" value="1"/>
</dbReference>
<evidence type="ECO:0000256" key="5">
    <source>
        <dbReference type="ARBA" id="ARBA00023136"/>
    </source>
</evidence>
<feature type="transmembrane region" description="Helical" evidence="6">
    <location>
        <begin position="278"/>
        <end position="303"/>
    </location>
</feature>